<dbReference type="Proteomes" id="UP000519897">
    <property type="component" value="Unassembled WGS sequence"/>
</dbReference>
<proteinExistence type="predicted"/>
<evidence type="ECO:0000313" key="3">
    <source>
        <dbReference type="Proteomes" id="UP000519897"/>
    </source>
</evidence>
<dbReference type="Pfam" id="PF01755">
    <property type="entry name" value="Glyco_transf_25"/>
    <property type="match status" value="1"/>
</dbReference>
<dbReference type="EMBL" id="JACIEC010000001">
    <property type="protein sequence ID" value="MBB4142919.1"/>
    <property type="molecule type" value="Genomic_DNA"/>
</dbReference>
<sequence length="245" mass="27556">MDLPVLLINIDRAIERRQLIEGQAERLGIRLERVQGVDGSKVPPDQWVDADRDLFLKRNGRPLMTGEYGCYKSHLKAFQQLVDSGAPAALIIEDDVALSEDLMLRAQSVAATVRDGCVVKLVNHRTLAFRHLFTTPMGDRIGLSRFGPQGSAACYLLTRGAAQNLLEPLRVQSLPFDMALERVWHHHVPVYTAEESLLEFGDLRSQTFIASRADYKQQKQKGLAKIPTHIFRVKEALLRAFQTLS</sequence>
<dbReference type="GO" id="GO:0016740">
    <property type="term" value="F:transferase activity"/>
    <property type="evidence" value="ECO:0007669"/>
    <property type="project" value="UniProtKB-KW"/>
</dbReference>
<gene>
    <name evidence="2" type="ORF">GGQ72_001418</name>
</gene>
<evidence type="ECO:0000259" key="1">
    <source>
        <dbReference type="Pfam" id="PF01755"/>
    </source>
</evidence>
<protein>
    <submittedName>
        <fullName evidence="2">Glycosyl transferase family 25</fullName>
    </submittedName>
</protein>
<feature type="domain" description="Glycosyl transferase family 25" evidence="1">
    <location>
        <begin position="4"/>
        <end position="178"/>
    </location>
</feature>
<evidence type="ECO:0000313" key="2">
    <source>
        <dbReference type="EMBL" id="MBB4142919.1"/>
    </source>
</evidence>
<dbReference type="InterPro" id="IPR002654">
    <property type="entry name" value="Glyco_trans_25"/>
</dbReference>
<keyword evidence="2" id="KW-0808">Transferase</keyword>
<dbReference type="CDD" id="cd06532">
    <property type="entry name" value="Glyco_transf_25"/>
    <property type="match status" value="1"/>
</dbReference>
<accession>A0A7W6PQH1</accession>
<name>A0A7W6PQH1_9HYPH</name>
<dbReference type="RefSeq" id="WP_165132471.1">
    <property type="nucleotide sequence ID" value="NZ_CP049250.1"/>
</dbReference>
<comment type="caution">
    <text evidence="2">The sequence shown here is derived from an EMBL/GenBank/DDBJ whole genome shotgun (WGS) entry which is preliminary data.</text>
</comment>
<dbReference type="AlphaFoldDB" id="A0A7W6PQH1"/>
<organism evidence="2 3">
    <name type="scientific">Rhizobium rhizoryzae</name>
    <dbReference type="NCBI Taxonomy" id="451876"/>
    <lineage>
        <taxon>Bacteria</taxon>
        <taxon>Pseudomonadati</taxon>
        <taxon>Pseudomonadota</taxon>
        <taxon>Alphaproteobacteria</taxon>
        <taxon>Hyphomicrobiales</taxon>
        <taxon>Rhizobiaceae</taxon>
        <taxon>Rhizobium/Agrobacterium group</taxon>
        <taxon>Rhizobium</taxon>
    </lineage>
</organism>
<reference evidence="2 3" key="1">
    <citation type="submission" date="2020-08" db="EMBL/GenBank/DDBJ databases">
        <title>Genomic Encyclopedia of Type Strains, Phase IV (KMG-IV): sequencing the most valuable type-strain genomes for metagenomic binning, comparative biology and taxonomic classification.</title>
        <authorList>
            <person name="Goeker M."/>
        </authorList>
    </citation>
    <scope>NUCLEOTIDE SEQUENCE [LARGE SCALE GENOMIC DNA]</scope>
    <source>
        <strain evidence="2 3">DSM 29514</strain>
    </source>
</reference>
<keyword evidence="3" id="KW-1185">Reference proteome</keyword>